<evidence type="ECO:0000313" key="6">
    <source>
        <dbReference type="Proteomes" id="UP000319432"/>
    </source>
</evidence>
<sequence length="232" mass="24708">MKNSALGLIEVKGLLASIEAADAAMKAANVNLIGLEKVKGGLVTVKIHGDVSAITSAVEAGAEAVNKFGTLISKHVIPNPDDSLYAMVKQPNVTPVQTQSINQASQITQAPSTTKTLPVAEKLTTNEGTQLFDKETRSSSMEAITIPKQELLSTFNLTSSARSAGEVGEGTDMSTIDRNSPVEQLQNMTVSELREEAKKLGIVSINNKQLKQAKKTQLVQEITKLHKEGVTT</sequence>
<protein>
    <submittedName>
        <fullName evidence="5">BMC domain-containing protein</fullName>
    </submittedName>
</protein>
<keyword evidence="6" id="KW-1185">Reference proteome</keyword>
<comment type="subcellular location">
    <subcellularLocation>
        <location evidence="1">Bacterial microcompartment</location>
    </subcellularLocation>
</comment>
<accession>A0A518VB46</accession>
<dbReference type="OrthoDB" id="9812608at2"/>
<dbReference type="SUPFAM" id="SSF143414">
    <property type="entry name" value="CcmK-like"/>
    <property type="match status" value="1"/>
</dbReference>
<evidence type="ECO:0000259" key="4">
    <source>
        <dbReference type="PROSITE" id="PS51930"/>
    </source>
</evidence>
<dbReference type="CDD" id="cd07045">
    <property type="entry name" value="BMC_CcmK_like"/>
    <property type="match status" value="1"/>
</dbReference>
<dbReference type="Pfam" id="PF00936">
    <property type="entry name" value="BMC"/>
    <property type="match status" value="1"/>
</dbReference>
<dbReference type="InterPro" id="IPR037233">
    <property type="entry name" value="CcmK-like_sf"/>
</dbReference>
<evidence type="ECO:0000313" key="5">
    <source>
        <dbReference type="EMBL" id="QDX94218.1"/>
    </source>
</evidence>
<dbReference type="EMBL" id="CP033464">
    <property type="protein sequence ID" value="QDX94218.1"/>
    <property type="molecule type" value="Genomic_DNA"/>
</dbReference>
<proteinExistence type="inferred from homology"/>
<evidence type="ECO:0000256" key="1">
    <source>
        <dbReference type="ARBA" id="ARBA00024322"/>
    </source>
</evidence>
<dbReference type="Gene3D" id="3.30.70.1710">
    <property type="match status" value="1"/>
</dbReference>
<dbReference type="Proteomes" id="UP000319432">
    <property type="component" value="Chromosome"/>
</dbReference>
<name>A0A518VB46_BRELA</name>
<dbReference type="PROSITE" id="PS51930">
    <property type="entry name" value="BMC_2"/>
    <property type="match status" value="1"/>
</dbReference>
<comment type="similarity">
    <text evidence="3">Belongs to the bacterial microcompartments protein family.</text>
</comment>
<dbReference type="GO" id="GO:0031469">
    <property type="term" value="C:bacterial microcompartment"/>
    <property type="evidence" value="ECO:0007669"/>
    <property type="project" value="UniProtKB-SubCell"/>
</dbReference>
<evidence type="ECO:0000256" key="2">
    <source>
        <dbReference type="ARBA" id="ARBA00024446"/>
    </source>
</evidence>
<feature type="domain" description="BMC" evidence="4">
    <location>
        <begin position="5"/>
        <end position="89"/>
    </location>
</feature>
<keyword evidence="2" id="KW-1283">Bacterial microcompartment</keyword>
<dbReference type="SMART" id="SM00877">
    <property type="entry name" value="BMC"/>
    <property type="match status" value="1"/>
</dbReference>
<dbReference type="PANTHER" id="PTHR33941">
    <property type="entry name" value="PROPANEDIOL UTILIZATION PROTEIN PDUA"/>
    <property type="match status" value="1"/>
</dbReference>
<reference evidence="5 6" key="1">
    <citation type="submission" date="2018-11" db="EMBL/GenBank/DDBJ databases">
        <title>Phylogenetic determinants of toxin gene distribution in genomes of Brevibacillus laterosporus.</title>
        <authorList>
            <person name="Glare T.R."/>
            <person name="Durrant A."/>
            <person name="Berry C."/>
            <person name="Palma L."/>
            <person name="Ormskirk M."/>
            <person name="Cox M.O."/>
        </authorList>
    </citation>
    <scope>NUCLEOTIDE SEQUENCE [LARGE SCALE GENOMIC DNA]</scope>
    <source>
        <strain evidence="5 6">1821L</strain>
    </source>
</reference>
<gene>
    <name evidence="5" type="ORF">EEL30_19180</name>
</gene>
<evidence type="ECO:0000256" key="3">
    <source>
        <dbReference type="PROSITE-ProRule" id="PRU01278"/>
    </source>
</evidence>
<dbReference type="InterPro" id="IPR050575">
    <property type="entry name" value="BMC_shell"/>
</dbReference>
<dbReference type="InterPro" id="IPR000249">
    <property type="entry name" value="BMC_dom"/>
</dbReference>
<dbReference type="InterPro" id="IPR044872">
    <property type="entry name" value="CcmK/CsoS1_BMC"/>
</dbReference>
<organism evidence="5 6">
    <name type="scientific">Brevibacillus laterosporus</name>
    <name type="common">Bacillus laterosporus</name>
    <dbReference type="NCBI Taxonomy" id="1465"/>
    <lineage>
        <taxon>Bacteria</taxon>
        <taxon>Bacillati</taxon>
        <taxon>Bacillota</taxon>
        <taxon>Bacilli</taxon>
        <taxon>Bacillales</taxon>
        <taxon>Paenibacillaceae</taxon>
        <taxon>Brevibacillus</taxon>
    </lineage>
</organism>
<dbReference type="PANTHER" id="PTHR33941:SF11">
    <property type="entry name" value="BACTERIAL MICROCOMPARTMENT SHELL PROTEIN PDUJ"/>
    <property type="match status" value="1"/>
</dbReference>
<dbReference type="AlphaFoldDB" id="A0A518VB46"/>